<dbReference type="SUPFAM" id="SSF69572">
    <property type="entry name" value="Activating enzymes of the ubiquitin-like proteins"/>
    <property type="match status" value="1"/>
</dbReference>
<keyword evidence="2" id="KW-0548">Nucleotidyltransferase</keyword>
<protein>
    <submittedName>
        <fullName evidence="2">ThiF family adenylyltransferase</fullName>
    </submittedName>
</protein>
<sequence>MNYTLIADYLTQNSYQVQLTDKSLHVVLKVGANEINLTHSLLPNEYLTGMPYFLIEQPRLLGEIAHVGILSDKNGVEYGYFCVNTPDSVSVNFERPELVFKETLDRYKQRLEEVLLNKQFNREEQIREFQASWMNVVNNKKFPLLSISKDGAYEFIDIMKPVPNQKTGFGSYYLASSKNTEINSYIDFLNKYARASDRKIFKGFILPLSILNPAPMSQTDLPAWYIECIDKLSINDFTQFSHDKSSYKASEFWVVFNAPTPSGITWFAVHLQSKQKKGLLPVTLRDIEKWEITAIPLVVLNKDLLLPRSGGNTSLCNKRVLIIGAGSVGGEIAEKLGKTGVGYLDIIDPDIFSMDNLYRHTLSISSLNQSKSQALAFELSIRNPWLQARSFGHYLLNIDLADLKSVNYDLVVLAIGNPTHERLFFKRLKDANINIPILNTWVEGYGVGGHAVLSIPNQQGCLYCAYIDVPSRTHGLNSNLNFLQPNQDLTINHGGCGSAFLPYSGIAASQTAIMASDLVIKFLLGEIKDSTKVSWKGSNSEALKKNLLLTDRYYRFEQSLQLLLLHNTYCDICDE</sequence>
<dbReference type="GO" id="GO:0061503">
    <property type="term" value="F:tRNA threonylcarbamoyladenosine dehydratase"/>
    <property type="evidence" value="ECO:0007669"/>
    <property type="project" value="TreeGrafter"/>
</dbReference>
<reference evidence="2" key="1">
    <citation type="submission" date="2021-03" db="EMBL/GenBank/DDBJ databases">
        <title>Identification and antibiotic profiling of Wohlfahrtiimonas chitiniclastica, an underestimated human pathogen.</title>
        <authorList>
            <person name="Kopf A."/>
            <person name="Bunk B."/>
            <person name="Coldewey S."/>
            <person name="Gunzer F."/>
            <person name="Riedel T."/>
            <person name="Schroettner P."/>
        </authorList>
    </citation>
    <scope>NUCLEOTIDE SEQUENCE</scope>
    <source>
        <strain evidence="2">DSM 100917</strain>
    </source>
</reference>
<feature type="domain" description="THIF-type NAD/FAD binding fold" evidence="1">
    <location>
        <begin position="311"/>
        <end position="539"/>
    </location>
</feature>
<evidence type="ECO:0000313" key="3">
    <source>
        <dbReference type="Proteomes" id="UP000680020"/>
    </source>
</evidence>
<dbReference type="PANTHER" id="PTHR43267">
    <property type="entry name" value="TRNA THREONYLCARBAMOYLADENOSINE DEHYDRATASE"/>
    <property type="match status" value="1"/>
</dbReference>
<dbReference type="PANTHER" id="PTHR43267:SF1">
    <property type="entry name" value="TRNA THREONYLCARBAMOYLADENOSINE DEHYDRATASE"/>
    <property type="match status" value="1"/>
</dbReference>
<dbReference type="CDD" id="cd01483">
    <property type="entry name" value="E1_enzyme_family"/>
    <property type="match status" value="1"/>
</dbReference>
<dbReference type="AlphaFoldDB" id="A0AB35BYW1"/>
<dbReference type="GO" id="GO:0016779">
    <property type="term" value="F:nucleotidyltransferase activity"/>
    <property type="evidence" value="ECO:0007669"/>
    <property type="project" value="UniProtKB-KW"/>
</dbReference>
<dbReference type="RefSeq" id="WP_213404143.1">
    <property type="nucleotide sequence ID" value="NZ_JAGIBT010000007.1"/>
</dbReference>
<evidence type="ECO:0000259" key="1">
    <source>
        <dbReference type="Pfam" id="PF00899"/>
    </source>
</evidence>
<dbReference type="EMBL" id="JAGIBU010000006">
    <property type="protein sequence ID" value="MBS7825017.1"/>
    <property type="molecule type" value="Genomic_DNA"/>
</dbReference>
<comment type="caution">
    <text evidence="2">The sequence shown here is derived from an EMBL/GenBank/DDBJ whole genome shotgun (WGS) entry which is preliminary data.</text>
</comment>
<gene>
    <name evidence="2" type="ORF">J7561_07335</name>
</gene>
<keyword evidence="2" id="KW-0808">Transferase</keyword>
<dbReference type="Proteomes" id="UP000680020">
    <property type="component" value="Unassembled WGS sequence"/>
</dbReference>
<evidence type="ECO:0000313" key="2">
    <source>
        <dbReference type="EMBL" id="MBS7825017.1"/>
    </source>
</evidence>
<organism evidence="2 3">
    <name type="scientific">Wohlfahrtiimonas chitiniclastica</name>
    <dbReference type="NCBI Taxonomy" id="400946"/>
    <lineage>
        <taxon>Bacteria</taxon>
        <taxon>Pseudomonadati</taxon>
        <taxon>Pseudomonadota</taxon>
        <taxon>Gammaproteobacteria</taxon>
        <taxon>Cardiobacteriales</taxon>
        <taxon>Ignatzschineriaceae</taxon>
        <taxon>Wohlfahrtiimonas</taxon>
    </lineage>
</organism>
<dbReference type="InterPro" id="IPR045886">
    <property type="entry name" value="ThiF/MoeB/HesA"/>
</dbReference>
<dbReference type="InterPro" id="IPR000594">
    <property type="entry name" value="ThiF_NAD_FAD-bd"/>
</dbReference>
<dbReference type="GO" id="GO:0061504">
    <property type="term" value="P:cyclic threonylcarbamoyladenosine biosynthetic process"/>
    <property type="evidence" value="ECO:0007669"/>
    <property type="project" value="TreeGrafter"/>
</dbReference>
<dbReference type="Pfam" id="PF00899">
    <property type="entry name" value="ThiF"/>
    <property type="match status" value="1"/>
</dbReference>
<name>A0AB35BYW1_9GAMM</name>
<proteinExistence type="predicted"/>
<dbReference type="Gene3D" id="3.40.50.720">
    <property type="entry name" value="NAD(P)-binding Rossmann-like Domain"/>
    <property type="match status" value="1"/>
</dbReference>
<accession>A0AB35BYW1</accession>
<dbReference type="GO" id="GO:0008641">
    <property type="term" value="F:ubiquitin-like modifier activating enzyme activity"/>
    <property type="evidence" value="ECO:0007669"/>
    <property type="project" value="InterPro"/>
</dbReference>
<dbReference type="InterPro" id="IPR035985">
    <property type="entry name" value="Ubiquitin-activating_enz"/>
</dbReference>